<evidence type="ECO:0000256" key="1">
    <source>
        <dbReference type="PROSITE-ProRule" id="PRU00325"/>
    </source>
</evidence>
<keyword evidence="1" id="KW-0862">Zinc</keyword>
<gene>
    <name evidence="3" type="ORF">JM946_18155</name>
</gene>
<keyword evidence="4" id="KW-1185">Reference proteome</keyword>
<protein>
    <submittedName>
        <fullName evidence="3">SWIM zinc finger family protein</fullName>
    </submittedName>
</protein>
<keyword evidence="1" id="KW-0863">Zinc-finger</keyword>
<dbReference type="InterPro" id="IPR007527">
    <property type="entry name" value="Znf_SWIM"/>
</dbReference>
<keyword evidence="1" id="KW-0479">Metal-binding</keyword>
<organism evidence="3 4">
    <name type="scientific">Steroidobacter gossypii</name>
    <dbReference type="NCBI Taxonomy" id="2805490"/>
    <lineage>
        <taxon>Bacteria</taxon>
        <taxon>Pseudomonadati</taxon>
        <taxon>Pseudomonadota</taxon>
        <taxon>Gammaproteobacteria</taxon>
        <taxon>Steroidobacterales</taxon>
        <taxon>Steroidobacteraceae</taxon>
        <taxon>Steroidobacter</taxon>
    </lineage>
</organism>
<dbReference type="Proteomes" id="UP000661077">
    <property type="component" value="Unassembled WGS sequence"/>
</dbReference>
<accession>A0ABS1X093</accession>
<dbReference type="Pfam" id="PF04434">
    <property type="entry name" value="SWIM"/>
    <property type="match status" value="1"/>
</dbReference>
<dbReference type="EMBL" id="JAEVLS010000004">
    <property type="protein sequence ID" value="MBM0106658.1"/>
    <property type="molecule type" value="Genomic_DNA"/>
</dbReference>
<comment type="caution">
    <text evidence="3">The sequence shown here is derived from an EMBL/GenBank/DDBJ whole genome shotgun (WGS) entry which is preliminary data.</text>
</comment>
<proteinExistence type="predicted"/>
<dbReference type="PROSITE" id="PS50966">
    <property type="entry name" value="ZF_SWIM"/>
    <property type="match status" value="1"/>
</dbReference>
<sequence>MLHTYKYAAQSQLLQEPRAKLILATADTGGERYPYFFEGRVLQPRLIADLLTAVHIIVGTRFYTPPGMNGRPMTLSDPVVTSGGGVLRFEGFSSCCGAYIRADMLPESYDGEVTGKGTTNIDFNSPMRAALDKVRDAGGLALAVGSNEFTIRSASGQATERKVELPNRWLRGMVEVQSQQAGMKRRFEVSGVDALRLFRGLPKSRTSRLSLWIARGPSGLYSTTRPVERGVRVMDTTRLRVLETLLPHCESLSAYADDAQQASAWVLDFGVARLTLSLTAEPWRGFSGEGQALSAMMQADDSAVSAVLTRVRAQLQWQAALDVNVLAREMNVATHVVSDALRIIGASGLAGYDVLGGHYFHRVLPFDLSMLEDLHPRLKDAKSILLGEGVKVLRQRPFEAEVKSGDIPHHVREVDHELRCTCAWFAKHQGERGPCKHVLAAATLRHATR</sequence>
<reference evidence="3 4" key="1">
    <citation type="journal article" date="2021" name="Int. J. Syst. Evol. Microbiol.">
        <title>Steroidobacter gossypii sp. nov., isolated from soil of cotton cropping field.</title>
        <authorList>
            <person name="Huang R."/>
            <person name="Yang S."/>
            <person name="Zhen C."/>
            <person name="Liu W."/>
        </authorList>
    </citation>
    <scope>NUCLEOTIDE SEQUENCE [LARGE SCALE GENOMIC DNA]</scope>
    <source>
        <strain evidence="3 4">S1-65</strain>
    </source>
</reference>
<dbReference type="RefSeq" id="WP_203168774.1">
    <property type="nucleotide sequence ID" value="NZ_JAEVLS010000004.1"/>
</dbReference>
<name>A0ABS1X093_9GAMM</name>
<feature type="domain" description="SWIM-type" evidence="2">
    <location>
        <begin position="412"/>
        <end position="446"/>
    </location>
</feature>
<evidence type="ECO:0000313" key="3">
    <source>
        <dbReference type="EMBL" id="MBM0106658.1"/>
    </source>
</evidence>
<evidence type="ECO:0000313" key="4">
    <source>
        <dbReference type="Proteomes" id="UP000661077"/>
    </source>
</evidence>
<evidence type="ECO:0000259" key="2">
    <source>
        <dbReference type="PROSITE" id="PS50966"/>
    </source>
</evidence>